<dbReference type="PANTHER" id="PTHR24335">
    <property type="entry name" value="MOTOR NEURON AND PANCREAS HOMEOBOX PROTEIN"/>
    <property type="match status" value="1"/>
</dbReference>
<evidence type="ECO:0000256" key="4">
    <source>
        <dbReference type="ARBA" id="ARBA00023242"/>
    </source>
</evidence>
<dbReference type="GO" id="GO:0048812">
    <property type="term" value="P:neuron projection morphogenesis"/>
    <property type="evidence" value="ECO:0007669"/>
    <property type="project" value="TreeGrafter"/>
</dbReference>
<feature type="compositionally biased region" description="Basic and acidic residues" evidence="7">
    <location>
        <begin position="66"/>
        <end position="93"/>
    </location>
</feature>
<keyword evidence="10" id="KW-1185">Reference proteome</keyword>
<feature type="domain" description="Homeobox" evidence="8">
    <location>
        <begin position="1"/>
        <end position="58"/>
    </location>
</feature>
<dbReference type="PANTHER" id="PTHR24335:SF4">
    <property type="entry name" value="EXTRA-EXTRA"/>
    <property type="match status" value="1"/>
</dbReference>
<evidence type="ECO:0000313" key="9">
    <source>
        <dbReference type="EMBL" id="CAL4065565.1"/>
    </source>
</evidence>
<comment type="subcellular location">
    <subcellularLocation>
        <location evidence="1 5 6">Nucleus</location>
    </subcellularLocation>
</comment>
<dbReference type="PRINTS" id="PR00024">
    <property type="entry name" value="HOMEOBOX"/>
</dbReference>
<evidence type="ECO:0000256" key="3">
    <source>
        <dbReference type="ARBA" id="ARBA00023155"/>
    </source>
</evidence>
<dbReference type="GO" id="GO:1990837">
    <property type="term" value="F:sequence-specific double-stranded DNA binding"/>
    <property type="evidence" value="ECO:0007669"/>
    <property type="project" value="TreeGrafter"/>
</dbReference>
<dbReference type="SMART" id="SM00389">
    <property type="entry name" value="HOX"/>
    <property type="match status" value="1"/>
</dbReference>
<evidence type="ECO:0000256" key="5">
    <source>
        <dbReference type="PROSITE-ProRule" id="PRU00108"/>
    </source>
</evidence>
<dbReference type="GO" id="GO:0000981">
    <property type="term" value="F:DNA-binding transcription factor activity, RNA polymerase II-specific"/>
    <property type="evidence" value="ECO:0007669"/>
    <property type="project" value="InterPro"/>
</dbReference>
<dbReference type="CDD" id="cd00086">
    <property type="entry name" value="homeodomain"/>
    <property type="match status" value="1"/>
</dbReference>
<dbReference type="Gene3D" id="1.10.10.60">
    <property type="entry name" value="Homeodomain-like"/>
    <property type="match status" value="1"/>
</dbReference>
<dbReference type="GO" id="GO:0007417">
    <property type="term" value="P:central nervous system development"/>
    <property type="evidence" value="ECO:0007669"/>
    <property type="project" value="TreeGrafter"/>
</dbReference>
<dbReference type="InterPro" id="IPR001356">
    <property type="entry name" value="HD"/>
</dbReference>
<feature type="compositionally biased region" description="Acidic residues" evidence="7">
    <location>
        <begin position="103"/>
        <end position="119"/>
    </location>
</feature>
<evidence type="ECO:0000259" key="8">
    <source>
        <dbReference type="PROSITE" id="PS50071"/>
    </source>
</evidence>
<dbReference type="InterPro" id="IPR009057">
    <property type="entry name" value="Homeodomain-like_sf"/>
</dbReference>
<sequence length="235" mass="26501">RRPRTAFTSQQLLELEKYFRENKYLSRPKRYEVATSLMLTETQVKIWFQNRRMKWKRGKKGTNAENRGKDGNSSTKDNKENNNVKDLDRDHSSNNDQQVSVDGDSDDEINIQDEDDTLIGEDGSNNGHITVADSDGSLTSPSPTLIQDHNVLHSGSPDDTSRYKALYNNLQAVAAAQGHHQAVPTLHHPTPIQMLATSGTPMFSSHYQQIPHSMAALLTKLPSDTQEHLYRPYVS</sequence>
<dbReference type="PROSITE" id="PS50071">
    <property type="entry name" value="HOMEOBOX_2"/>
    <property type="match status" value="1"/>
</dbReference>
<accession>A0AAV2PX06</accession>
<dbReference type="Proteomes" id="UP001497623">
    <property type="component" value="Unassembled WGS sequence"/>
</dbReference>
<gene>
    <name evidence="9" type="ORF">MNOR_LOCUS4893</name>
</gene>
<dbReference type="AlphaFoldDB" id="A0AAV2PX06"/>
<keyword evidence="3 5" id="KW-0371">Homeobox</keyword>
<dbReference type="Pfam" id="PF00046">
    <property type="entry name" value="Homeodomain"/>
    <property type="match status" value="1"/>
</dbReference>
<protein>
    <recommendedName>
        <fullName evidence="8">Homeobox domain-containing protein</fullName>
    </recommendedName>
</protein>
<keyword evidence="2 5" id="KW-0238">DNA-binding</keyword>
<evidence type="ECO:0000256" key="1">
    <source>
        <dbReference type="ARBA" id="ARBA00004123"/>
    </source>
</evidence>
<dbReference type="SUPFAM" id="SSF46689">
    <property type="entry name" value="Homeodomain-like"/>
    <property type="match status" value="1"/>
</dbReference>
<dbReference type="InterPro" id="IPR020479">
    <property type="entry name" value="HD_metazoa"/>
</dbReference>
<dbReference type="InterPro" id="IPR042768">
    <property type="entry name" value="MNX1/Ceh-12"/>
</dbReference>
<keyword evidence="4 5" id="KW-0539">Nucleus</keyword>
<reference evidence="9 10" key="1">
    <citation type="submission" date="2024-05" db="EMBL/GenBank/DDBJ databases">
        <authorList>
            <person name="Wallberg A."/>
        </authorList>
    </citation>
    <scope>NUCLEOTIDE SEQUENCE [LARGE SCALE GENOMIC DNA]</scope>
</reference>
<evidence type="ECO:0000256" key="2">
    <source>
        <dbReference type="ARBA" id="ARBA00023125"/>
    </source>
</evidence>
<name>A0AAV2PX06_MEGNR</name>
<evidence type="ECO:0000256" key="7">
    <source>
        <dbReference type="SAM" id="MobiDB-lite"/>
    </source>
</evidence>
<comment type="caution">
    <text evidence="9">The sequence shown here is derived from an EMBL/GenBank/DDBJ whole genome shotgun (WGS) entry which is preliminary data.</text>
</comment>
<dbReference type="PROSITE" id="PS00027">
    <property type="entry name" value="HOMEOBOX_1"/>
    <property type="match status" value="1"/>
</dbReference>
<dbReference type="GO" id="GO:0005634">
    <property type="term" value="C:nucleus"/>
    <property type="evidence" value="ECO:0007669"/>
    <property type="project" value="UniProtKB-SubCell"/>
</dbReference>
<feature type="non-terminal residue" evidence="9">
    <location>
        <position position="1"/>
    </location>
</feature>
<feature type="region of interest" description="Disordered" evidence="7">
    <location>
        <begin position="55"/>
        <end position="144"/>
    </location>
</feature>
<organism evidence="9 10">
    <name type="scientific">Meganyctiphanes norvegica</name>
    <name type="common">Northern krill</name>
    <name type="synonym">Thysanopoda norvegica</name>
    <dbReference type="NCBI Taxonomy" id="48144"/>
    <lineage>
        <taxon>Eukaryota</taxon>
        <taxon>Metazoa</taxon>
        <taxon>Ecdysozoa</taxon>
        <taxon>Arthropoda</taxon>
        <taxon>Crustacea</taxon>
        <taxon>Multicrustacea</taxon>
        <taxon>Malacostraca</taxon>
        <taxon>Eumalacostraca</taxon>
        <taxon>Eucarida</taxon>
        <taxon>Euphausiacea</taxon>
        <taxon>Euphausiidae</taxon>
        <taxon>Meganyctiphanes</taxon>
    </lineage>
</organism>
<dbReference type="InterPro" id="IPR017970">
    <property type="entry name" value="Homeobox_CS"/>
</dbReference>
<evidence type="ECO:0000256" key="6">
    <source>
        <dbReference type="RuleBase" id="RU000682"/>
    </source>
</evidence>
<feature type="DNA-binding region" description="Homeobox" evidence="5">
    <location>
        <begin position="3"/>
        <end position="59"/>
    </location>
</feature>
<dbReference type="EMBL" id="CAXKWB010001827">
    <property type="protein sequence ID" value="CAL4065565.1"/>
    <property type="molecule type" value="Genomic_DNA"/>
</dbReference>
<proteinExistence type="predicted"/>
<evidence type="ECO:0000313" key="10">
    <source>
        <dbReference type="Proteomes" id="UP001497623"/>
    </source>
</evidence>